<organism evidence="6">
    <name type="scientific">Capitella teleta</name>
    <name type="common">Polychaete worm</name>
    <dbReference type="NCBI Taxonomy" id="283909"/>
    <lineage>
        <taxon>Eukaryota</taxon>
        <taxon>Metazoa</taxon>
        <taxon>Spiralia</taxon>
        <taxon>Lophotrochozoa</taxon>
        <taxon>Annelida</taxon>
        <taxon>Polychaeta</taxon>
        <taxon>Sedentaria</taxon>
        <taxon>Scolecida</taxon>
        <taxon>Capitellidae</taxon>
        <taxon>Capitella</taxon>
    </lineage>
</organism>
<dbReference type="EC" id="2.4.1.17" evidence="5"/>
<dbReference type="SUPFAM" id="SSF53756">
    <property type="entry name" value="UDP-Glycosyltransferase/glycogen phosphorylase"/>
    <property type="match status" value="1"/>
</dbReference>
<keyword evidence="8" id="KW-1185">Reference proteome</keyword>
<dbReference type="CDD" id="cd03784">
    <property type="entry name" value="GT1_Gtf-like"/>
    <property type="match status" value="1"/>
</dbReference>
<reference evidence="7" key="3">
    <citation type="submission" date="2015-06" db="UniProtKB">
        <authorList>
            <consortium name="EnsemblMetazoa"/>
        </authorList>
    </citation>
    <scope>IDENTIFICATION</scope>
</reference>
<dbReference type="InterPro" id="IPR002213">
    <property type="entry name" value="UDP_glucos_trans"/>
</dbReference>
<gene>
    <name evidence="6" type="ORF">CAPTEDRAFT_111333</name>
</gene>
<reference evidence="8" key="1">
    <citation type="submission" date="2012-12" db="EMBL/GenBank/DDBJ databases">
        <authorList>
            <person name="Hellsten U."/>
            <person name="Grimwood J."/>
            <person name="Chapman J.A."/>
            <person name="Shapiro H."/>
            <person name="Aerts A."/>
            <person name="Otillar R.P."/>
            <person name="Terry A.Y."/>
            <person name="Boore J.L."/>
            <person name="Simakov O."/>
            <person name="Marletaz F."/>
            <person name="Cho S.-J."/>
            <person name="Edsinger-Gonzales E."/>
            <person name="Havlak P."/>
            <person name="Kuo D.-H."/>
            <person name="Larsson T."/>
            <person name="Lv J."/>
            <person name="Arendt D."/>
            <person name="Savage R."/>
            <person name="Osoegawa K."/>
            <person name="de Jong P."/>
            <person name="Lindberg D.R."/>
            <person name="Seaver E.C."/>
            <person name="Weisblat D.A."/>
            <person name="Putnam N.H."/>
            <person name="Grigoriev I.V."/>
            <person name="Rokhsar D.S."/>
        </authorList>
    </citation>
    <scope>NUCLEOTIDE SEQUENCE</scope>
    <source>
        <strain evidence="8">I ESC-2004</strain>
    </source>
</reference>
<keyword evidence="2 4" id="KW-0328">Glycosyltransferase</keyword>
<evidence type="ECO:0000256" key="2">
    <source>
        <dbReference type="ARBA" id="ARBA00022676"/>
    </source>
</evidence>
<dbReference type="Proteomes" id="UP000014760">
    <property type="component" value="Unassembled WGS sequence"/>
</dbReference>
<evidence type="ECO:0000313" key="6">
    <source>
        <dbReference type="EMBL" id="ELT87066.1"/>
    </source>
</evidence>
<sequence length="359" mass="40982">MIPFRLDIPIVSLLSIALEPWHARVPWLPSFCPNAMLQLTDNMNFLERLQNLFAYIYMHQIGITSLLPTEVFDAYSQYGTFSSPDDIFRRTHLWILTSDPVLDYPKPIMPNMVEAGGLATKPAKALDQQWGAIVEEAESIVLVSFGSISSSFPRDISLRFLSSFSMLQHTVIWRFINKENLTIPDNVIISNWLPQNDLLAQTKVKVFVSHCGNNGLYEALYHGVPLVGMPLHADQFYNARCVSHKGYGKLVEFTKFSPEELVMAIEEVVNNQTYREKIRKASLMFHDRSEKPAERAVAAIERFLRHGSIQSHAVDIPLYQFLMLDVLAFCALVLIFCLLCLVWAVRVCFCNKRAKQKTH</sequence>
<evidence type="ECO:0000256" key="4">
    <source>
        <dbReference type="RuleBase" id="RU003718"/>
    </source>
</evidence>
<dbReference type="InterPro" id="IPR050271">
    <property type="entry name" value="UDP-glycosyltransferase"/>
</dbReference>
<reference evidence="6 8" key="2">
    <citation type="journal article" date="2013" name="Nature">
        <title>Insights into bilaterian evolution from three spiralian genomes.</title>
        <authorList>
            <person name="Simakov O."/>
            <person name="Marletaz F."/>
            <person name="Cho S.J."/>
            <person name="Edsinger-Gonzales E."/>
            <person name="Havlak P."/>
            <person name="Hellsten U."/>
            <person name="Kuo D.H."/>
            <person name="Larsson T."/>
            <person name="Lv J."/>
            <person name="Arendt D."/>
            <person name="Savage R."/>
            <person name="Osoegawa K."/>
            <person name="de Jong P."/>
            <person name="Grimwood J."/>
            <person name="Chapman J.A."/>
            <person name="Shapiro H."/>
            <person name="Aerts A."/>
            <person name="Otillar R.P."/>
            <person name="Terry A.Y."/>
            <person name="Boore J.L."/>
            <person name="Grigoriev I.V."/>
            <person name="Lindberg D.R."/>
            <person name="Seaver E.C."/>
            <person name="Weisblat D.A."/>
            <person name="Putnam N.H."/>
            <person name="Rokhsar D.S."/>
        </authorList>
    </citation>
    <scope>NUCLEOTIDE SEQUENCE</scope>
    <source>
        <strain evidence="6 8">I ESC-2004</strain>
    </source>
</reference>
<dbReference type="PANTHER" id="PTHR48043:SF145">
    <property type="entry name" value="FI06409P-RELATED"/>
    <property type="match status" value="1"/>
</dbReference>
<name>R7T3A2_CAPTE</name>
<evidence type="ECO:0000256" key="1">
    <source>
        <dbReference type="ARBA" id="ARBA00009995"/>
    </source>
</evidence>
<dbReference type="GO" id="GO:0015020">
    <property type="term" value="F:glucuronosyltransferase activity"/>
    <property type="evidence" value="ECO:0007669"/>
    <property type="project" value="UniProtKB-EC"/>
</dbReference>
<proteinExistence type="inferred from homology"/>
<evidence type="ECO:0000256" key="5">
    <source>
        <dbReference type="RuleBase" id="RU362059"/>
    </source>
</evidence>
<dbReference type="PROSITE" id="PS00375">
    <property type="entry name" value="UDPGT"/>
    <property type="match status" value="1"/>
</dbReference>
<dbReference type="OrthoDB" id="5835829at2759"/>
<dbReference type="InterPro" id="IPR035595">
    <property type="entry name" value="UDP_glycos_trans_CS"/>
</dbReference>
<keyword evidence="5" id="KW-0812">Transmembrane</keyword>
<protein>
    <recommendedName>
        <fullName evidence="5">UDP-glucuronosyltransferase</fullName>
        <ecNumber evidence="5">2.4.1.17</ecNumber>
    </recommendedName>
</protein>
<dbReference type="EnsemblMetazoa" id="CapteT111333">
    <property type="protein sequence ID" value="CapteP111333"/>
    <property type="gene ID" value="CapteG111333"/>
</dbReference>
<dbReference type="EMBL" id="KB312525">
    <property type="protein sequence ID" value="ELT87066.1"/>
    <property type="molecule type" value="Genomic_DNA"/>
</dbReference>
<comment type="catalytic activity">
    <reaction evidence="5">
        <text>glucuronate acceptor + UDP-alpha-D-glucuronate = acceptor beta-D-glucuronoside + UDP + H(+)</text>
        <dbReference type="Rhea" id="RHEA:21032"/>
        <dbReference type="ChEBI" id="CHEBI:15378"/>
        <dbReference type="ChEBI" id="CHEBI:58052"/>
        <dbReference type="ChEBI" id="CHEBI:58223"/>
        <dbReference type="ChEBI" id="CHEBI:132367"/>
        <dbReference type="ChEBI" id="CHEBI:132368"/>
        <dbReference type="EC" id="2.4.1.17"/>
    </reaction>
</comment>
<keyword evidence="5" id="KW-1133">Transmembrane helix</keyword>
<comment type="similarity">
    <text evidence="1 4">Belongs to the UDP-glycosyltransferase family.</text>
</comment>
<dbReference type="FunFam" id="3.40.50.2000:FF:000021">
    <property type="entry name" value="UDP-glucuronosyltransferase"/>
    <property type="match status" value="1"/>
</dbReference>
<dbReference type="STRING" id="283909.R7T3A2"/>
<comment type="subcellular location">
    <subcellularLocation>
        <location evidence="5">Membrane</location>
        <topology evidence="5">Single-pass membrane protein</topology>
    </subcellularLocation>
</comment>
<dbReference type="PANTHER" id="PTHR48043">
    <property type="entry name" value="EG:EG0003.4 PROTEIN-RELATED"/>
    <property type="match status" value="1"/>
</dbReference>
<keyword evidence="3 4" id="KW-0808">Transferase</keyword>
<feature type="transmembrane region" description="Helical" evidence="5">
    <location>
        <begin position="326"/>
        <end position="349"/>
    </location>
</feature>
<evidence type="ECO:0000256" key="3">
    <source>
        <dbReference type="ARBA" id="ARBA00022679"/>
    </source>
</evidence>
<dbReference type="OMA" id="VALTFKC"/>
<dbReference type="EMBL" id="AMQN01003698">
    <property type="status" value="NOT_ANNOTATED_CDS"/>
    <property type="molecule type" value="Genomic_DNA"/>
</dbReference>
<accession>R7T3A2</accession>
<keyword evidence="5" id="KW-0472">Membrane</keyword>
<evidence type="ECO:0000313" key="7">
    <source>
        <dbReference type="EnsemblMetazoa" id="CapteP111333"/>
    </source>
</evidence>
<dbReference type="Pfam" id="PF00201">
    <property type="entry name" value="UDPGT"/>
    <property type="match status" value="1"/>
</dbReference>
<evidence type="ECO:0000313" key="8">
    <source>
        <dbReference type="Proteomes" id="UP000014760"/>
    </source>
</evidence>
<dbReference type="Gene3D" id="3.40.50.2000">
    <property type="entry name" value="Glycogen Phosphorylase B"/>
    <property type="match status" value="1"/>
</dbReference>
<dbReference type="HOGENOM" id="CLU_012949_2_0_1"/>
<dbReference type="GO" id="GO:0016020">
    <property type="term" value="C:membrane"/>
    <property type="evidence" value="ECO:0007669"/>
    <property type="project" value="UniProtKB-SubCell"/>
</dbReference>
<dbReference type="AlphaFoldDB" id="R7T3A2"/>